<dbReference type="GO" id="GO:0055085">
    <property type="term" value="P:transmembrane transport"/>
    <property type="evidence" value="ECO:0007669"/>
    <property type="project" value="TreeGrafter"/>
</dbReference>
<dbReference type="RefSeq" id="WP_133901092.1">
    <property type="nucleotide sequence ID" value="NZ_SOCP01000001.1"/>
</dbReference>
<keyword evidence="3" id="KW-0813">Transport</keyword>
<evidence type="ECO:0000256" key="3">
    <source>
        <dbReference type="ARBA" id="ARBA00022448"/>
    </source>
</evidence>
<evidence type="ECO:0000256" key="7">
    <source>
        <dbReference type="ARBA" id="ARBA00023136"/>
    </source>
</evidence>
<evidence type="ECO:0000256" key="2">
    <source>
        <dbReference type="ARBA" id="ARBA00009773"/>
    </source>
</evidence>
<feature type="transmembrane region" description="Helical" evidence="9">
    <location>
        <begin position="302"/>
        <end position="324"/>
    </location>
</feature>
<keyword evidence="5 9" id="KW-0812">Transmembrane</keyword>
<evidence type="ECO:0000256" key="5">
    <source>
        <dbReference type="ARBA" id="ARBA00022692"/>
    </source>
</evidence>
<dbReference type="PANTHER" id="PTHR21716">
    <property type="entry name" value="TRANSMEMBRANE PROTEIN"/>
    <property type="match status" value="1"/>
</dbReference>
<name>A0A4R7W6T5_9PSEU</name>
<gene>
    <name evidence="10" type="ORF">CLV71_101752</name>
</gene>
<feature type="transmembrane region" description="Helical" evidence="9">
    <location>
        <begin position="245"/>
        <end position="269"/>
    </location>
</feature>
<evidence type="ECO:0000256" key="9">
    <source>
        <dbReference type="SAM" id="Phobius"/>
    </source>
</evidence>
<sequence>MPPPSQDPAADGHHDLVGQPHDDQAEGPVAEAEAEAAQISEPDQPFGAIGKRFNRKSPFLIGMAAAAGVAVTYGLVLMLVGLREILILIGLALFIAIGLEPLVSWLVGRRLPRWLAVTVVFVAVFGAIGGFLAAAIPVIVEQTTQLVSKAPDYLRQAQDHNSWLGQLNDRFHLQQALEDSFSGGSGLFSAGLAVFGVLTNLLVLIVLTIYLVAAMPRIRAGLYRLVPHSRRPRAILIGDEISAKVGGYVLGNLLISVIAGVLTLIWLLIFGVPYAVLLAITVAVLDLIPVVGSVIGGILVSLVALTVSLPVCLATVGFVLVYRFTEDYLLVPKIIGSTVKVPALLTVVAVLVGGTLLGVVGALVAIPIAAALLLLVEEVLYPRLDGA</sequence>
<comment type="similarity">
    <text evidence="2">Belongs to the autoinducer-2 exporter (AI-2E) (TC 2.A.86) family.</text>
</comment>
<evidence type="ECO:0000256" key="8">
    <source>
        <dbReference type="SAM" id="MobiDB-lite"/>
    </source>
</evidence>
<dbReference type="PANTHER" id="PTHR21716:SF53">
    <property type="entry name" value="PERMEASE PERM-RELATED"/>
    <property type="match status" value="1"/>
</dbReference>
<organism evidence="10 11">
    <name type="scientific">Actinophytocola oryzae</name>
    <dbReference type="NCBI Taxonomy" id="502181"/>
    <lineage>
        <taxon>Bacteria</taxon>
        <taxon>Bacillati</taxon>
        <taxon>Actinomycetota</taxon>
        <taxon>Actinomycetes</taxon>
        <taxon>Pseudonocardiales</taxon>
        <taxon>Pseudonocardiaceae</taxon>
    </lineage>
</organism>
<feature type="transmembrane region" description="Helical" evidence="9">
    <location>
        <begin position="59"/>
        <end position="79"/>
    </location>
</feature>
<keyword evidence="4" id="KW-1003">Cell membrane</keyword>
<keyword evidence="7 9" id="KW-0472">Membrane</keyword>
<feature type="transmembrane region" description="Helical" evidence="9">
    <location>
        <begin position="85"/>
        <end position="107"/>
    </location>
</feature>
<keyword evidence="11" id="KW-1185">Reference proteome</keyword>
<comment type="subcellular location">
    <subcellularLocation>
        <location evidence="1">Cell membrane</location>
        <topology evidence="1">Multi-pass membrane protein</topology>
    </subcellularLocation>
</comment>
<feature type="region of interest" description="Disordered" evidence="8">
    <location>
        <begin position="1"/>
        <end position="38"/>
    </location>
</feature>
<dbReference type="InterPro" id="IPR002549">
    <property type="entry name" value="AI-2E-like"/>
</dbReference>
<evidence type="ECO:0000313" key="11">
    <source>
        <dbReference type="Proteomes" id="UP000294927"/>
    </source>
</evidence>
<comment type="caution">
    <text evidence="10">The sequence shown here is derived from an EMBL/GenBank/DDBJ whole genome shotgun (WGS) entry which is preliminary data.</text>
</comment>
<proteinExistence type="inferred from homology"/>
<feature type="transmembrane region" description="Helical" evidence="9">
    <location>
        <begin position="114"/>
        <end position="140"/>
    </location>
</feature>
<dbReference type="OrthoDB" id="4016357at2"/>
<dbReference type="EMBL" id="SOCP01000001">
    <property type="protein sequence ID" value="TDV57878.1"/>
    <property type="molecule type" value="Genomic_DNA"/>
</dbReference>
<keyword evidence="6 9" id="KW-1133">Transmembrane helix</keyword>
<evidence type="ECO:0000256" key="1">
    <source>
        <dbReference type="ARBA" id="ARBA00004651"/>
    </source>
</evidence>
<feature type="transmembrane region" description="Helical" evidence="9">
    <location>
        <begin position="344"/>
        <end position="376"/>
    </location>
</feature>
<feature type="transmembrane region" description="Helical" evidence="9">
    <location>
        <begin position="187"/>
        <end position="213"/>
    </location>
</feature>
<evidence type="ECO:0000256" key="6">
    <source>
        <dbReference type="ARBA" id="ARBA00022989"/>
    </source>
</evidence>
<dbReference type="Pfam" id="PF01594">
    <property type="entry name" value="AI-2E_transport"/>
    <property type="match status" value="1"/>
</dbReference>
<accession>A0A4R7W6T5</accession>
<reference evidence="10 11" key="1">
    <citation type="submission" date="2019-03" db="EMBL/GenBank/DDBJ databases">
        <title>Genomic Encyclopedia of Archaeal and Bacterial Type Strains, Phase II (KMG-II): from individual species to whole genera.</title>
        <authorList>
            <person name="Goeker M."/>
        </authorList>
    </citation>
    <scope>NUCLEOTIDE SEQUENCE [LARGE SCALE GENOMIC DNA]</scope>
    <source>
        <strain evidence="10 11">DSM 45499</strain>
    </source>
</reference>
<evidence type="ECO:0000256" key="4">
    <source>
        <dbReference type="ARBA" id="ARBA00022475"/>
    </source>
</evidence>
<dbReference type="AlphaFoldDB" id="A0A4R7W6T5"/>
<protein>
    <submittedName>
        <fullName evidence="10">Putative PurR-regulated permease PerM</fullName>
    </submittedName>
</protein>
<evidence type="ECO:0000313" key="10">
    <source>
        <dbReference type="EMBL" id="TDV57878.1"/>
    </source>
</evidence>
<dbReference type="GO" id="GO:0005886">
    <property type="term" value="C:plasma membrane"/>
    <property type="evidence" value="ECO:0007669"/>
    <property type="project" value="UniProtKB-SubCell"/>
</dbReference>
<dbReference type="Proteomes" id="UP000294927">
    <property type="component" value="Unassembled WGS sequence"/>
</dbReference>
<feature type="compositionally biased region" description="Basic and acidic residues" evidence="8">
    <location>
        <begin position="10"/>
        <end position="24"/>
    </location>
</feature>
<feature type="transmembrane region" description="Helical" evidence="9">
    <location>
        <begin position="275"/>
        <end position="295"/>
    </location>
</feature>